<accession>A0A1J1IT76</accession>
<reference evidence="1 2" key="1">
    <citation type="submission" date="2015-04" db="EMBL/GenBank/DDBJ databases">
        <authorList>
            <person name="Syromyatnikov M.Y."/>
            <person name="Popov V.N."/>
        </authorList>
    </citation>
    <scope>NUCLEOTIDE SEQUENCE [LARGE SCALE GENOMIC DNA]</scope>
</reference>
<dbReference type="EMBL" id="CVRI01000058">
    <property type="protein sequence ID" value="CRL02780.1"/>
    <property type="molecule type" value="Genomic_DNA"/>
</dbReference>
<organism evidence="1 2">
    <name type="scientific">Clunio marinus</name>
    <dbReference type="NCBI Taxonomy" id="568069"/>
    <lineage>
        <taxon>Eukaryota</taxon>
        <taxon>Metazoa</taxon>
        <taxon>Ecdysozoa</taxon>
        <taxon>Arthropoda</taxon>
        <taxon>Hexapoda</taxon>
        <taxon>Insecta</taxon>
        <taxon>Pterygota</taxon>
        <taxon>Neoptera</taxon>
        <taxon>Endopterygota</taxon>
        <taxon>Diptera</taxon>
        <taxon>Nematocera</taxon>
        <taxon>Chironomoidea</taxon>
        <taxon>Chironomidae</taxon>
        <taxon>Clunio</taxon>
    </lineage>
</organism>
<dbReference type="AlphaFoldDB" id="A0A1J1IT76"/>
<evidence type="ECO:0000313" key="1">
    <source>
        <dbReference type="EMBL" id="CRL02780.1"/>
    </source>
</evidence>
<keyword evidence="2" id="KW-1185">Reference proteome</keyword>
<sequence length="65" mass="7566">MALMIVDCNYVTNMCRNAKSERKSRRKSGERKTVLKCFSASCENDERRLKTLSCLPTLNEKFEKC</sequence>
<proteinExistence type="predicted"/>
<dbReference type="Proteomes" id="UP000183832">
    <property type="component" value="Unassembled WGS sequence"/>
</dbReference>
<name>A0A1J1IT76_9DIPT</name>
<evidence type="ECO:0000313" key="2">
    <source>
        <dbReference type="Proteomes" id="UP000183832"/>
    </source>
</evidence>
<gene>
    <name evidence="1" type="ORF">CLUMA_CG015989</name>
</gene>
<protein>
    <submittedName>
        <fullName evidence="1">CLUMA_CG015989, isoform A</fullName>
    </submittedName>
</protein>